<organism evidence="1 2">
    <name type="scientific">Anopheles culicifacies</name>
    <dbReference type="NCBI Taxonomy" id="139723"/>
    <lineage>
        <taxon>Eukaryota</taxon>
        <taxon>Metazoa</taxon>
        <taxon>Ecdysozoa</taxon>
        <taxon>Arthropoda</taxon>
        <taxon>Hexapoda</taxon>
        <taxon>Insecta</taxon>
        <taxon>Pterygota</taxon>
        <taxon>Neoptera</taxon>
        <taxon>Endopterygota</taxon>
        <taxon>Diptera</taxon>
        <taxon>Nematocera</taxon>
        <taxon>Culicoidea</taxon>
        <taxon>Culicidae</taxon>
        <taxon>Anophelinae</taxon>
        <taxon>Anopheles</taxon>
        <taxon>culicifacies species complex</taxon>
    </lineage>
</organism>
<keyword evidence="2" id="KW-1185">Reference proteome</keyword>
<evidence type="ECO:0000313" key="1">
    <source>
        <dbReference type="EnsemblMetazoa" id="ACUA012375-PA"/>
    </source>
</evidence>
<sequence length="105" mass="11839">MRVPPFSVGKAPPAERFPDVGEVHIGLGSYQRYEIVVLQQRLYGAACFERTAHTGRPGTDQILRIEAQSVRLQLTLWVGDERSHYCRPSVLGSNMYRRLEAQPVG</sequence>
<reference evidence="1" key="2">
    <citation type="submission" date="2020-05" db="UniProtKB">
        <authorList>
            <consortium name="EnsemblMetazoa"/>
        </authorList>
    </citation>
    <scope>IDENTIFICATION</scope>
    <source>
        <strain evidence="1">A-37</strain>
    </source>
</reference>
<protein>
    <submittedName>
        <fullName evidence="1">Uncharacterized protein</fullName>
    </submittedName>
</protein>
<accession>A0A182M8X4</accession>
<dbReference type="Proteomes" id="UP000075883">
    <property type="component" value="Unassembled WGS sequence"/>
</dbReference>
<dbReference type="EnsemblMetazoa" id="ACUA012375-RA">
    <property type="protein sequence ID" value="ACUA012375-PA"/>
    <property type="gene ID" value="ACUA012375"/>
</dbReference>
<evidence type="ECO:0000313" key="2">
    <source>
        <dbReference type="Proteomes" id="UP000075883"/>
    </source>
</evidence>
<dbReference type="EMBL" id="AXCM01008330">
    <property type="status" value="NOT_ANNOTATED_CDS"/>
    <property type="molecule type" value="Genomic_DNA"/>
</dbReference>
<dbReference type="VEuPathDB" id="VectorBase:ACUA012375"/>
<dbReference type="AlphaFoldDB" id="A0A182M8X4"/>
<reference evidence="2" key="1">
    <citation type="submission" date="2013-09" db="EMBL/GenBank/DDBJ databases">
        <title>The Genome Sequence of Anopheles culicifacies species A.</title>
        <authorList>
            <consortium name="The Broad Institute Genomics Platform"/>
            <person name="Neafsey D.E."/>
            <person name="Besansky N."/>
            <person name="Howell P."/>
            <person name="Walton C."/>
            <person name="Young S.K."/>
            <person name="Zeng Q."/>
            <person name="Gargeya S."/>
            <person name="Fitzgerald M."/>
            <person name="Haas B."/>
            <person name="Abouelleil A."/>
            <person name="Allen A.W."/>
            <person name="Alvarado L."/>
            <person name="Arachchi H.M."/>
            <person name="Berlin A.M."/>
            <person name="Chapman S.B."/>
            <person name="Gainer-Dewar J."/>
            <person name="Goldberg J."/>
            <person name="Griggs A."/>
            <person name="Gujja S."/>
            <person name="Hansen M."/>
            <person name="Howarth C."/>
            <person name="Imamovic A."/>
            <person name="Ireland A."/>
            <person name="Larimer J."/>
            <person name="McCowan C."/>
            <person name="Murphy C."/>
            <person name="Pearson M."/>
            <person name="Poon T.W."/>
            <person name="Priest M."/>
            <person name="Roberts A."/>
            <person name="Saif S."/>
            <person name="Shea T."/>
            <person name="Sisk P."/>
            <person name="Sykes S."/>
            <person name="Wortman J."/>
            <person name="Nusbaum C."/>
            <person name="Birren B."/>
        </authorList>
    </citation>
    <scope>NUCLEOTIDE SEQUENCE [LARGE SCALE GENOMIC DNA]</scope>
    <source>
        <strain evidence="2">A-37</strain>
    </source>
</reference>
<proteinExistence type="predicted"/>
<name>A0A182M8X4_9DIPT</name>